<reference evidence="2 3" key="1">
    <citation type="journal article" date="2015" name="Sci. Rep.">
        <title>Genome of the facultative scuticociliatosis pathogen Pseudocohnilembus persalinus provides insight into its virulence through horizontal gene transfer.</title>
        <authorList>
            <person name="Xiong J."/>
            <person name="Wang G."/>
            <person name="Cheng J."/>
            <person name="Tian M."/>
            <person name="Pan X."/>
            <person name="Warren A."/>
            <person name="Jiang C."/>
            <person name="Yuan D."/>
            <person name="Miao W."/>
        </authorList>
    </citation>
    <scope>NUCLEOTIDE SEQUENCE [LARGE SCALE GENOMIC DNA]</scope>
    <source>
        <strain evidence="2">36N120E</strain>
    </source>
</reference>
<protein>
    <submittedName>
        <fullName evidence="2">Uncharacterized protein</fullName>
    </submittedName>
</protein>
<organism evidence="2 3">
    <name type="scientific">Pseudocohnilembus persalinus</name>
    <name type="common">Ciliate</name>
    <dbReference type="NCBI Taxonomy" id="266149"/>
    <lineage>
        <taxon>Eukaryota</taxon>
        <taxon>Sar</taxon>
        <taxon>Alveolata</taxon>
        <taxon>Ciliophora</taxon>
        <taxon>Intramacronucleata</taxon>
        <taxon>Oligohymenophorea</taxon>
        <taxon>Scuticociliatia</taxon>
        <taxon>Philasterida</taxon>
        <taxon>Pseudocohnilembidae</taxon>
        <taxon>Pseudocohnilembus</taxon>
    </lineage>
</organism>
<dbReference type="InParanoid" id="A0A0V0QZ81"/>
<dbReference type="AlphaFoldDB" id="A0A0V0QZ81"/>
<comment type="caution">
    <text evidence="2">The sequence shown here is derived from an EMBL/GenBank/DDBJ whole genome shotgun (WGS) entry which is preliminary data.</text>
</comment>
<evidence type="ECO:0000256" key="1">
    <source>
        <dbReference type="SAM" id="MobiDB-lite"/>
    </source>
</evidence>
<feature type="region of interest" description="Disordered" evidence="1">
    <location>
        <begin position="44"/>
        <end position="85"/>
    </location>
</feature>
<feature type="compositionally biased region" description="Basic and acidic residues" evidence="1">
    <location>
        <begin position="67"/>
        <end position="79"/>
    </location>
</feature>
<evidence type="ECO:0000313" key="3">
    <source>
        <dbReference type="Proteomes" id="UP000054937"/>
    </source>
</evidence>
<name>A0A0V0QZ81_PSEPJ</name>
<evidence type="ECO:0000313" key="2">
    <source>
        <dbReference type="EMBL" id="KRX07631.1"/>
    </source>
</evidence>
<accession>A0A0V0QZ81</accession>
<feature type="region of interest" description="Disordered" evidence="1">
    <location>
        <begin position="1"/>
        <end position="24"/>
    </location>
</feature>
<proteinExistence type="predicted"/>
<dbReference type="EMBL" id="LDAU01000082">
    <property type="protein sequence ID" value="KRX07631.1"/>
    <property type="molecule type" value="Genomic_DNA"/>
</dbReference>
<keyword evidence="3" id="KW-1185">Reference proteome</keyword>
<dbReference type="Proteomes" id="UP000054937">
    <property type="component" value="Unassembled WGS sequence"/>
</dbReference>
<sequence>MSFSFEDQSQNNNQSLSTFDTEQKNWTQYQKQEKQLSHIEEIFDSDLEQDSNQSDAIQGDYVQNDDEDKKLQKQEENKKKGGKKKFKLSKKTQKLIQKTYKKLTKLGNLEKLYSSSTQINNHRYLQDHPSKINQNLYEALQGISQKRKFIIKKKWNDDDRQKKGSFNNCTYRIKDEFICKFRNIFDKLNQSD</sequence>
<gene>
    <name evidence="2" type="ORF">PPERSA_11180</name>
</gene>